<dbReference type="NCBIfam" id="TIGR02167">
    <property type="entry name" value="Liste_lipo_26"/>
    <property type="match status" value="3"/>
</dbReference>
<reference evidence="1" key="1">
    <citation type="submission" date="2023-08" db="EMBL/GenBank/DDBJ databases">
        <authorList>
            <person name="Audoor S."/>
            <person name="Bilcke G."/>
        </authorList>
    </citation>
    <scope>NUCLEOTIDE SEQUENCE</scope>
</reference>
<evidence type="ECO:0008006" key="3">
    <source>
        <dbReference type="Google" id="ProtNLM"/>
    </source>
</evidence>
<dbReference type="EMBL" id="CAKOGP040002092">
    <property type="protein sequence ID" value="CAJ1961994.1"/>
    <property type="molecule type" value="Genomic_DNA"/>
</dbReference>
<dbReference type="InterPro" id="IPR005046">
    <property type="entry name" value="DUF285"/>
</dbReference>
<keyword evidence="2" id="KW-1185">Reference proteome</keyword>
<proteinExistence type="predicted"/>
<evidence type="ECO:0000313" key="2">
    <source>
        <dbReference type="Proteomes" id="UP001295423"/>
    </source>
</evidence>
<gene>
    <name evidence="1" type="ORF">CYCCA115_LOCUS19474</name>
</gene>
<evidence type="ECO:0000313" key="1">
    <source>
        <dbReference type="EMBL" id="CAJ1961994.1"/>
    </source>
</evidence>
<dbReference type="AlphaFoldDB" id="A0AAD2G416"/>
<dbReference type="InterPro" id="IPR011889">
    <property type="entry name" value="Liste_lipo_26"/>
</dbReference>
<accession>A0AAD2G416</accession>
<sequence>MYETFRLARAFNQDLSSWDVSSVTEMVLMFEEASAFNADISSWDVSSVTNMSEMFKGAASFNQDLSSWDVSSVASLRVLFREASSFNQNLCAWGARLSNTVDTVDAFSANSCPSPGNPNLLSTPASPFYHGCV</sequence>
<dbReference type="Pfam" id="PF03382">
    <property type="entry name" value="DUF285"/>
    <property type="match status" value="1"/>
</dbReference>
<organism evidence="1 2">
    <name type="scientific">Cylindrotheca closterium</name>
    <dbReference type="NCBI Taxonomy" id="2856"/>
    <lineage>
        <taxon>Eukaryota</taxon>
        <taxon>Sar</taxon>
        <taxon>Stramenopiles</taxon>
        <taxon>Ochrophyta</taxon>
        <taxon>Bacillariophyta</taxon>
        <taxon>Bacillariophyceae</taxon>
        <taxon>Bacillariophycidae</taxon>
        <taxon>Bacillariales</taxon>
        <taxon>Bacillariaceae</taxon>
        <taxon>Cylindrotheca</taxon>
    </lineage>
</organism>
<name>A0AAD2G416_9STRA</name>
<protein>
    <recommendedName>
        <fullName evidence="3">BspA family leucine-rich repeat surface protein</fullName>
    </recommendedName>
</protein>
<comment type="caution">
    <text evidence="1">The sequence shown here is derived from an EMBL/GenBank/DDBJ whole genome shotgun (WGS) entry which is preliminary data.</text>
</comment>
<dbReference type="Proteomes" id="UP001295423">
    <property type="component" value="Unassembled WGS sequence"/>
</dbReference>